<dbReference type="SUPFAM" id="SSF109604">
    <property type="entry name" value="HD-domain/PDEase-like"/>
    <property type="match status" value="1"/>
</dbReference>
<keyword evidence="5" id="KW-0408">Iron</keyword>
<dbReference type="InterPro" id="IPR003607">
    <property type="entry name" value="HD/PDEase_dom"/>
</dbReference>
<evidence type="ECO:0000256" key="2">
    <source>
        <dbReference type="ARBA" id="ARBA00022723"/>
    </source>
</evidence>
<gene>
    <name evidence="8" type="ORF">ERS852407_00363</name>
</gene>
<evidence type="ECO:0000256" key="3">
    <source>
        <dbReference type="ARBA" id="ARBA00022741"/>
    </source>
</evidence>
<evidence type="ECO:0000256" key="4">
    <source>
        <dbReference type="ARBA" id="ARBA00022801"/>
    </source>
</evidence>
<evidence type="ECO:0000256" key="1">
    <source>
        <dbReference type="ARBA" id="ARBA00012506"/>
    </source>
</evidence>
<dbReference type="EC" id="3.6.1.41" evidence="1"/>
<name>A0A173XCH7_9FIRM</name>
<proteinExistence type="predicted"/>
<comment type="catalytic activity">
    <reaction evidence="6">
        <text>P(1),P(4)-bis(5'-adenosyl) tetraphosphate + H2O = 2 ADP + 2 H(+)</text>
        <dbReference type="Rhea" id="RHEA:24252"/>
        <dbReference type="ChEBI" id="CHEBI:15377"/>
        <dbReference type="ChEBI" id="CHEBI:15378"/>
        <dbReference type="ChEBI" id="CHEBI:58141"/>
        <dbReference type="ChEBI" id="CHEBI:456216"/>
        <dbReference type="EC" id="3.6.1.41"/>
    </reaction>
</comment>
<keyword evidence="4 8" id="KW-0378">Hydrolase</keyword>
<dbReference type="InterPro" id="IPR006674">
    <property type="entry name" value="HD_domain"/>
</dbReference>
<organism evidence="8 9">
    <name type="scientific">Hungatella hathewayi</name>
    <dbReference type="NCBI Taxonomy" id="154046"/>
    <lineage>
        <taxon>Bacteria</taxon>
        <taxon>Bacillati</taxon>
        <taxon>Bacillota</taxon>
        <taxon>Clostridia</taxon>
        <taxon>Lachnospirales</taxon>
        <taxon>Lachnospiraceae</taxon>
        <taxon>Hungatella</taxon>
    </lineage>
</organism>
<protein>
    <recommendedName>
        <fullName evidence="1">bis(5'-nucleosyl)-tetraphosphatase (symmetrical)</fullName>
        <ecNumber evidence="1">3.6.1.41</ecNumber>
    </recommendedName>
</protein>
<dbReference type="CDD" id="cd00077">
    <property type="entry name" value="HDc"/>
    <property type="match status" value="1"/>
</dbReference>
<dbReference type="InterPro" id="IPR005249">
    <property type="entry name" value="YqeK"/>
</dbReference>
<dbReference type="PANTHER" id="PTHR35795:SF1">
    <property type="entry name" value="BIS(5'-NUCLEOSYL)-TETRAPHOSPHATASE, SYMMETRICAL"/>
    <property type="match status" value="1"/>
</dbReference>
<dbReference type="Proteomes" id="UP000095651">
    <property type="component" value="Unassembled WGS sequence"/>
</dbReference>
<dbReference type="NCBIfam" id="TIGR00277">
    <property type="entry name" value="HDIG"/>
    <property type="match status" value="1"/>
</dbReference>
<dbReference type="GO" id="GO:0046872">
    <property type="term" value="F:metal ion binding"/>
    <property type="evidence" value="ECO:0007669"/>
    <property type="project" value="UniProtKB-KW"/>
</dbReference>
<feature type="domain" description="HD" evidence="7">
    <location>
        <begin position="20"/>
        <end position="135"/>
    </location>
</feature>
<dbReference type="PROSITE" id="PS51831">
    <property type="entry name" value="HD"/>
    <property type="match status" value="1"/>
</dbReference>
<evidence type="ECO:0000256" key="5">
    <source>
        <dbReference type="ARBA" id="ARBA00023004"/>
    </source>
</evidence>
<reference evidence="8 9" key="1">
    <citation type="submission" date="2015-09" db="EMBL/GenBank/DDBJ databases">
        <authorList>
            <consortium name="Pathogen Informatics"/>
        </authorList>
    </citation>
    <scope>NUCLEOTIDE SEQUENCE [LARGE SCALE GENOMIC DNA]</scope>
    <source>
        <strain evidence="8 9">2789STDY5608850</strain>
    </source>
</reference>
<dbReference type="GO" id="GO:0000166">
    <property type="term" value="F:nucleotide binding"/>
    <property type="evidence" value="ECO:0007669"/>
    <property type="project" value="UniProtKB-KW"/>
</dbReference>
<dbReference type="RefSeq" id="WP_055652766.1">
    <property type="nucleotide sequence ID" value="NZ_CABIXC010000001.1"/>
</dbReference>
<dbReference type="InterPro" id="IPR051094">
    <property type="entry name" value="Diverse_Catalytic_Enzymes"/>
</dbReference>
<dbReference type="InterPro" id="IPR006675">
    <property type="entry name" value="HDIG_dom"/>
</dbReference>
<dbReference type="PANTHER" id="PTHR35795">
    <property type="entry name" value="SLR1885 PROTEIN"/>
    <property type="match status" value="1"/>
</dbReference>
<dbReference type="AlphaFoldDB" id="A0A173XCH7"/>
<dbReference type="Gene3D" id="1.10.3210.10">
    <property type="entry name" value="Hypothetical protein af1432"/>
    <property type="match status" value="1"/>
</dbReference>
<dbReference type="Pfam" id="PF01966">
    <property type="entry name" value="HD"/>
    <property type="match status" value="1"/>
</dbReference>
<dbReference type="SMART" id="SM00471">
    <property type="entry name" value="HDc"/>
    <property type="match status" value="1"/>
</dbReference>
<accession>A0A173XCH7</accession>
<keyword evidence="3" id="KW-0547">Nucleotide-binding</keyword>
<evidence type="ECO:0000313" key="8">
    <source>
        <dbReference type="EMBL" id="CUN49363.1"/>
    </source>
</evidence>
<evidence type="ECO:0000259" key="7">
    <source>
        <dbReference type="PROSITE" id="PS51831"/>
    </source>
</evidence>
<dbReference type="EMBL" id="CYZE01000001">
    <property type="protein sequence ID" value="CUN49363.1"/>
    <property type="molecule type" value="Genomic_DNA"/>
</dbReference>
<sequence>MQEIIAQLRNELSGKLTPSRYEHTISVSFTAAALAMRYGCDLDKAELAGLLHDCAKHYSNETIIKKCEKQKITLSEDEKKAPAVLHAKYGAWLAETKYQISDPEVLSAIRWHTTGRPDMTLLEEIIFTADYIEPRRYEAPDLPLVRPLAFTDLKECIYQILKDTLDYLNGKGCYVDSMTNLAYDYYKQLHEEKKGN</sequence>
<evidence type="ECO:0000256" key="6">
    <source>
        <dbReference type="ARBA" id="ARBA00049417"/>
    </source>
</evidence>
<dbReference type="NCBIfam" id="TIGR00488">
    <property type="entry name" value="bis(5'-nucleosyl)-tetraphosphatase (symmetrical) YqeK"/>
    <property type="match status" value="1"/>
</dbReference>
<keyword evidence="2" id="KW-0479">Metal-binding</keyword>
<evidence type="ECO:0000313" key="9">
    <source>
        <dbReference type="Proteomes" id="UP000095651"/>
    </source>
</evidence>
<dbReference type="GO" id="GO:0008803">
    <property type="term" value="F:bis(5'-nucleosyl)-tetraphosphatase (symmetrical) activity"/>
    <property type="evidence" value="ECO:0007669"/>
    <property type="project" value="UniProtKB-EC"/>
</dbReference>